<reference evidence="6" key="1">
    <citation type="journal article" date="2022" name="Int. J. Mol. Sci.">
        <title>Draft Genome of Tanacetum Coccineum: Genomic Comparison of Closely Related Tanacetum-Family Plants.</title>
        <authorList>
            <person name="Yamashiro T."/>
            <person name="Shiraishi A."/>
            <person name="Nakayama K."/>
            <person name="Satake H."/>
        </authorList>
    </citation>
    <scope>NUCLEOTIDE SEQUENCE</scope>
</reference>
<evidence type="ECO:0000256" key="4">
    <source>
        <dbReference type="SAM" id="MobiDB-lite"/>
    </source>
</evidence>
<comment type="similarity">
    <text evidence="1">Belongs to the peptidase C48 family.</text>
</comment>
<feature type="domain" description="Ubiquitin-like protease family profile" evidence="5">
    <location>
        <begin position="438"/>
        <end position="653"/>
    </location>
</feature>
<gene>
    <name evidence="6" type="ORF">Tco_0955529</name>
</gene>
<dbReference type="Proteomes" id="UP001151760">
    <property type="component" value="Unassembled WGS sequence"/>
</dbReference>
<evidence type="ECO:0000256" key="2">
    <source>
        <dbReference type="ARBA" id="ARBA00022670"/>
    </source>
</evidence>
<keyword evidence="2" id="KW-0645">Protease</keyword>
<evidence type="ECO:0000256" key="1">
    <source>
        <dbReference type="ARBA" id="ARBA00005234"/>
    </source>
</evidence>
<reference evidence="6" key="2">
    <citation type="submission" date="2022-01" db="EMBL/GenBank/DDBJ databases">
        <authorList>
            <person name="Yamashiro T."/>
            <person name="Shiraishi A."/>
            <person name="Satake H."/>
            <person name="Nakayama K."/>
        </authorList>
    </citation>
    <scope>NUCLEOTIDE SEQUENCE</scope>
</reference>
<dbReference type="SUPFAM" id="SSF54001">
    <property type="entry name" value="Cysteine proteinases"/>
    <property type="match status" value="1"/>
</dbReference>
<dbReference type="PANTHER" id="PTHR48449:SF1">
    <property type="entry name" value="DUF1985 DOMAIN-CONTAINING PROTEIN"/>
    <property type="match status" value="1"/>
</dbReference>
<evidence type="ECO:0000259" key="5">
    <source>
        <dbReference type="PROSITE" id="PS50600"/>
    </source>
</evidence>
<dbReference type="InterPro" id="IPR038765">
    <property type="entry name" value="Papain-like_cys_pep_sf"/>
</dbReference>
<dbReference type="Gene3D" id="3.40.395.10">
    <property type="entry name" value="Adenoviral Proteinase, Chain A"/>
    <property type="match status" value="1"/>
</dbReference>
<evidence type="ECO:0000313" key="6">
    <source>
        <dbReference type="EMBL" id="GJT46814.1"/>
    </source>
</evidence>
<sequence length="692" mass="79195">MDKDAAAPIITIKANIDATVKEIRGALTDTQVQIFKKTCFGHWLDISLKRNNQLLIHTLLTCMVDSVANELSFLVSGKRIRFRRQEFCLVTGLRFGSNMYMKEWVKNMAENSFRNRIFPDIEARSVKLSDVIAIFDKMRDKSLVLEDNDAVKICLLVLLQHGFLGHQMSHNISNEMLTLVEDLSNCWNIFPWGSYIWDHTYPQLRDALNKRQVSHDDKREKGAEIRYTLTGFVYAFMIWILEAIPATHVYVSKEPMEKILRAFAWKMILPFSWARCRTLFVGKGVQSKAVSKQLEIEKDSLREEVQKKKKRKRGTVTALTQTVSSLQGNIGTLESRLLALEGTIATLESRLLALEGDERDFGVVSDGDIAAYMSPGPSYTSHGPLHTSPALTAHKYLPLANRRKLRVRRTPLKLKSPMRCYSRKSRSGTIPPPPASTMMPPVTTTKSLKDTHLDDSDAAKDAAKDTHLDVVITISVPMTTTEHINAFIEVMMRKRPCNAQWTLGHSELVAFYKDSSNLMSMVSVVDVVRATIDGTNPRYPSWEKISQLILGFFPINLDNQHWVAASWNLDDYQLFVYDSLECPENYEKMINLLKKWKDFIKKDLESMDWFKKTKRDPECFKILLRYVNDMPRQSSMYGTLDCGVMTCKFIEMLTKGKTINAKKFGANVAKKCQEFRAKMALMLYDTRCERPV</sequence>
<comment type="caution">
    <text evidence="6">The sequence shown here is derived from an EMBL/GenBank/DDBJ whole genome shotgun (WGS) entry which is preliminary data.</text>
</comment>
<proteinExistence type="inferred from homology"/>
<keyword evidence="3" id="KW-0378">Hydrolase</keyword>
<evidence type="ECO:0000256" key="3">
    <source>
        <dbReference type="ARBA" id="ARBA00022801"/>
    </source>
</evidence>
<keyword evidence="7" id="KW-1185">Reference proteome</keyword>
<protein>
    <submittedName>
        <fullName evidence="6">Phospholipase-like protein</fullName>
    </submittedName>
</protein>
<accession>A0ABQ5E7G4</accession>
<name>A0ABQ5E7G4_9ASTR</name>
<dbReference type="Pfam" id="PF02902">
    <property type="entry name" value="Peptidase_C48"/>
    <property type="match status" value="1"/>
</dbReference>
<dbReference type="PANTHER" id="PTHR48449">
    <property type="entry name" value="DUF1985 DOMAIN-CONTAINING PROTEIN"/>
    <property type="match status" value="1"/>
</dbReference>
<dbReference type="InterPro" id="IPR015410">
    <property type="entry name" value="DUF1985"/>
</dbReference>
<organism evidence="6 7">
    <name type="scientific">Tanacetum coccineum</name>
    <dbReference type="NCBI Taxonomy" id="301880"/>
    <lineage>
        <taxon>Eukaryota</taxon>
        <taxon>Viridiplantae</taxon>
        <taxon>Streptophyta</taxon>
        <taxon>Embryophyta</taxon>
        <taxon>Tracheophyta</taxon>
        <taxon>Spermatophyta</taxon>
        <taxon>Magnoliopsida</taxon>
        <taxon>eudicotyledons</taxon>
        <taxon>Gunneridae</taxon>
        <taxon>Pentapetalae</taxon>
        <taxon>asterids</taxon>
        <taxon>campanulids</taxon>
        <taxon>Asterales</taxon>
        <taxon>Asteraceae</taxon>
        <taxon>Asteroideae</taxon>
        <taxon>Anthemideae</taxon>
        <taxon>Anthemidinae</taxon>
        <taxon>Tanacetum</taxon>
    </lineage>
</organism>
<dbReference type="PROSITE" id="PS50600">
    <property type="entry name" value="ULP_PROTEASE"/>
    <property type="match status" value="1"/>
</dbReference>
<dbReference type="Pfam" id="PF09331">
    <property type="entry name" value="DUF1985"/>
    <property type="match status" value="1"/>
</dbReference>
<feature type="region of interest" description="Disordered" evidence="4">
    <location>
        <begin position="418"/>
        <end position="441"/>
    </location>
</feature>
<dbReference type="InterPro" id="IPR003653">
    <property type="entry name" value="Peptidase_C48_C"/>
</dbReference>
<evidence type="ECO:0000313" key="7">
    <source>
        <dbReference type="Proteomes" id="UP001151760"/>
    </source>
</evidence>
<dbReference type="EMBL" id="BQNB010016016">
    <property type="protein sequence ID" value="GJT46814.1"/>
    <property type="molecule type" value="Genomic_DNA"/>
</dbReference>
<dbReference type="Gene3D" id="1.20.5.340">
    <property type="match status" value="1"/>
</dbReference>